<organism evidence="2">
    <name type="scientific">hydrothermal vent metagenome</name>
    <dbReference type="NCBI Taxonomy" id="652676"/>
    <lineage>
        <taxon>unclassified sequences</taxon>
        <taxon>metagenomes</taxon>
        <taxon>ecological metagenomes</taxon>
    </lineage>
</organism>
<feature type="compositionally biased region" description="Basic and acidic residues" evidence="1">
    <location>
        <begin position="25"/>
        <end position="38"/>
    </location>
</feature>
<evidence type="ECO:0000313" key="2">
    <source>
        <dbReference type="EMBL" id="VAV89197.1"/>
    </source>
</evidence>
<dbReference type="PANTHER" id="PTHR39456:SF1">
    <property type="entry name" value="METAL-DEPENDENT HYDROLASE"/>
    <property type="match status" value="1"/>
</dbReference>
<dbReference type="Pfam" id="PF10118">
    <property type="entry name" value="Metal_hydrol"/>
    <property type="match status" value="1"/>
</dbReference>
<protein>
    <submittedName>
        <fullName evidence="2">FF domain protein</fullName>
    </submittedName>
</protein>
<dbReference type="EMBL" id="UOEF01000070">
    <property type="protein sequence ID" value="VAV89197.1"/>
    <property type="molecule type" value="Genomic_DNA"/>
</dbReference>
<sequence length="301" mass="35201">MNMHSPVQDKLKTIDTPTPKGHKITPRDRRFGRDKGHNPDRWWLNNDPVATAFYNALSLTFPRGEAFFIESVKAFRDVTPEKLQSEIRAFVKQEVMHTREHIAFNRRVEENGYDISRIENRIAESLNLTKGQPIIANLASTMILEHFTAILAQQFIANPAHFDGADKEAANLWHWHALEELEHKGVAYDTWLYATKDWSRWQRWKVKSLVMLLVTKNFWRNRYIDTLDLLAQDGFSGWSAKWNLLSFLLFRPGIARKIIIPWIKFFLPGFHPWNEDDRPLIQLAESQYQAALPDHLQVTSN</sequence>
<evidence type="ECO:0000256" key="1">
    <source>
        <dbReference type="SAM" id="MobiDB-lite"/>
    </source>
</evidence>
<gene>
    <name evidence="2" type="ORF">MNBD_ALPHA04-953</name>
</gene>
<accession>A0A3B0RC86</accession>
<dbReference type="PIRSF" id="PIRSF007580">
    <property type="entry name" value="UCP07580"/>
    <property type="match status" value="1"/>
</dbReference>
<feature type="region of interest" description="Disordered" evidence="1">
    <location>
        <begin position="1"/>
        <end position="38"/>
    </location>
</feature>
<dbReference type="PANTHER" id="PTHR39456">
    <property type="entry name" value="METAL-DEPENDENT HYDROLASE"/>
    <property type="match status" value="1"/>
</dbReference>
<name>A0A3B0RC86_9ZZZZ</name>
<reference evidence="2" key="1">
    <citation type="submission" date="2018-06" db="EMBL/GenBank/DDBJ databases">
        <authorList>
            <person name="Zhirakovskaya E."/>
        </authorList>
    </citation>
    <scope>NUCLEOTIDE SEQUENCE</scope>
</reference>
<proteinExistence type="predicted"/>
<dbReference type="InterPro" id="IPR016516">
    <property type="entry name" value="UCP07580"/>
</dbReference>
<dbReference type="AlphaFoldDB" id="A0A3B0RC86"/>